<dbReference type="Gramene" id="ERN04145">
    <property type="protein sequence ID" value="ERN04145"/>
    <property type="gene ID" value="AMTR_s00077p00071650"/>
</dbReference>
<keyword evidence="2" id="KW-1185">Reference proteome</keyword>
<evidence type="ECO:0000313" key="2">
    <source>
        <dbReference type="Proteomes" id="UP000017836"/>
    </source>
</evidence>
<accession>W1PAU7</accession>
<dbReference type="EMBL" id="KI394293">
    <property type="protein sequence ID" value="ERN04145.1"/>
    <property type="molecule type" value="Genomic_DNA"/>
</dbReference>
<gene>
    <name evidence="1" type="ORF">AMTR_s00077p00071650</name>
</gene>
<sequence>MKPFTKISQNFILKKLFFNWINSLIPHNSSGHALSSSLFIFPYAMMEMMFPYAMMEMTYLGSTEFSNYETNWLHTNKGGTKSGATTPRVLKISREMVVAPVYPICTLVYSKYPNTVTSSTYLENGGKPL</sequence>
<protein>
    <submittedName>
        <fullName evidence="1">Uncharacterized protein</fullName>
    </submittedName>
</protein>
<organism evidence="1 2">
    <name type="scientific">Amborella trichopoda</name>
    <dbReference type="NCBI Taxonomy" id="13333"/>
    <lineage>
        <taxon>Eukaryota</taxon>
        <taxon>Viridiplantae</taxon>
        <taxon>Streptophyta</taxon>
        <taxon>Embryophyta</taxon>
        <taxon>Tracheophyta</taxon>
        <taxon>Spermatophyta</taxon>
        <taxon>Magnoliopsida</taxon>
        <taxon>Amborellales</taxon>
        <taxon>Amborellaceae</taxon>
        <taxon>Amborella</taxon>
    </lineage>
</organism>
<dbReference type="HOGENOM" id="CLU_1951689_0_0_1"/>
<name>W1PAU7_AMBTC</name>
<dbReference type="Proteomes" id="UP000017836">
    <property type="component" value="Unassembled WGS sequence"/>
</dbReference>
<dbReference type="AlphaFoldDB" id="W1PAU7"/>
<evidence type="ECO:0000313" key="1">
    <source>
        <dbReference type="EMBL" id="ERN04145.1"/>
    </source>
</evidence>
<reference evidence="2" key="1">
    <citation type="journal article" date="2013" name="Science">
        <title>The Amborella genome and the evolution of flowering plants.</title>
        <authorList>
            <consortium name="Amborella Genome Project"/>
        </authorList>
    </citation>
    <scope>NUCLEOTIDE SEQUENCE [LARGE SCALE GENOMIC DNA]</scope>
</reference>
<proteinExistence type="predicted"/>